<evidence type="ECO:0000256" key="1">
    <source>
        <dbReference type="SAM" id="SignalP"/>
    </source>
</evidence>
<dbReference type="Proteomes" id="UP000199302">
    <property type="component" value="Unassembled WGS sequence"/>
</dbReference>
<evidence type="ECO:0000313" key="4">
    <source>
        <dbReference type="Proteomes" id="UP000199302"/>
    </source>
</evidence>
<dbReference type="Gene3D" id="3.40.50.10610">
    <property type="entry name" value="ABC-type transport auxiliary lipoprotein component"/>
    <property type="match status" value="1"/>
</dbReference>
<accession>A0A1I6E890</accession>
<dbReference type="SUPFAM" id="SSF159594">
    <property type="entry name" value="XCC0632-like"/>
    <property type="match status" value="1"/>
</dbReference>
<reference evidence="3 4" key="1">
    <citation type="submission" date="2016-10" db="EMBL/GenBank/DDBJ databases">
        <authorList>
            <person name="de Groot N.N."/>
        </authorList>
    </citation>
    <scope>NUCLEOTIDE SEQUENCE [LARGE SCALE GENOMIC DNA]</scope>
    <source>
        <strain evidence="4">KMM 9023,NRIC 0796,JCM 17311,KCTC 23692</strain>
    </source>
</reference>
<dbReference type="EMBL" id="FOYI01000008">
    <property type="protein sequence ID" value="SFR13950.1"/>
    <property type="molecule type" value="Genomic_DNA"/>
</dbReference>
<feature type="signal peptide" evidence="1">
    <location>
        <begin position="1"/>
        <end position="18"/>
    </location>
</feature>
<keyword evidence="1" id="KW-0732">Signal</keyword>
<dbReference type="STRING" id="871652.SAMN04515673_10851"/>
<feature type="chain" id="PRO_5011442243" evidence="1">
    <location>
        <begin position="19"/>
        <end position="215"/>
    </location>
</feature>
<protein>
    <submittedName>
        <fullName evidence="3">Cholesterol transport system auxiliary component</fullName>
    </submittedName>
</protein>
<dbReference type="AlphaFoldDB" id="A0A1I6E890"/>
<gene>
    <name evidence="3" type="ORF">SAMN04515673_10851</name>
</gene>
<dbReference type="RefSeq" id="WP_177220545.1">
    <property type="nucleotide sequence ID" value="NZ_FOYI01000008.1"/>
</dbReference>
<evidence type="ECO:0000313" key="3">
    <source>
        <dbReference type="EMBL" id="SFR13950.1"/>
    </source>
</evidence>
<dbReference type="Pfam" id="PF03886">
    <property type="entry name" value="ABC_trans_aux"/>
    <property type="match status" value="1"/>
</dbReference>
<sequence length="215" mass="22503">MLRILTLCALLALPGCEALNTLSQASESLNAYELRGSGAGVGAARQLNRDLTIEAVTVSGALATDRILIRPSPLEAQYLPGARWTDEAPDMIRTVLVRRFEATGGFRFVGRRPLAAVGDYALLTELTDLEAELGPREGLTGENAATARIGLIATLVREDDAAVLGRRVFSAAVPTSGTSATAVVTALDQAMSRLFGELGPWVLSNLGAGVRQAGG</sequence>
<evidence type="ECO:0000259" key="2">
    <source>
        <dbReference type="Pfam" id="PF03886"/>
    </source>
</evidence>
<organism evidence="3 4">
    <name type="scientific">Poseidonocella sedimentorum</name>
    <dbReference type="NCBI Taxonomy" id="871652"/>
    <lineage>
        <taxon>Bacteria</taxon>
        <taxon>Pseudomonadati</taxon>
        <taxon>Pseudomonadota</taxon>
        <taxon>Alphaproteobacteria</taxon>
        <taxon>Rhodobacterales</taxon>
        <taxon>Roseobacteraceae</taxon>
        <taxon>Poseidonocella</taxon>
    </lineage>
</organism>
<keyword evidence="4" id="KW-1185">Reference proteome</keyword>
<name>A0A1I6E890_9RHOB</name>
<feature type="domain" description="ABC-type transport auxiliary lipoprotein component" evidence="2">
    <location>
        <begin position="43"/>
        <end position="194"/>
    </location>
</feature>
<dbReference type="InterPro" id="IPR005586">
    <property type="entry name" value="ABC_trans_aux"/>
</dbReference>
<proteinExistence type="predicted"/>